<accession>A0A8E2DI60</accession>
<dbReference type="AlphaFoldDB" id="A0A8E2DI60"/>
<reference evidence="1 2" key="1">
    <citation type="submission" date="2016-07" db="EMBL/GenBank/DDBJ databases">
        <title>Draft genome of the white-rot fungus Obba rivulosa 3A-2.</title>
        <authorList>
            <consortium name="DOE Joint Genome Institute"/>
            <person name="Miettinen O."/>
            <person name="Riley R."/>
            <person name="Acob R."/>
            <person name="Barry K."/>
            <person name="Cullen D."/>
            <person name="De Vries R."/>
            <person name="Hainaut M."/>
            <person name="Hatakka A."/>
            <person name="Henrissat B."/>
            <person name="Hilden K."/>
            <person name="Kuo R."/>
            <person name="Labutti K."/>
            <person name="Lipzen A."/>
            <person name="Makela M.R."/>
            <person name="Sandor L."/>
            <person name="Spatafora J.W."/>
            <person name="Grigoriev I.V."/>
            <person name="Hibbett D.S."/>
        </authorList>
    </citation>
    <scope>NUCLEOTIDE SEQUENCE [LARGE SCALE GENOMIC DNA]</scope>
    <source>
        <strain evidence="1 2">3A-2</strain>
    </source>
</reference>
<organism evidence="1 2">
    <name type="scientific">Obba rivulosa</name>
    <dbReference type="NCBI Taxonomy" id="1052685"/>
    <lineage>
        <taxon>Eukaryota</taxon>
        <taxon>Fungi</taxon>
        <taxon>Dikarya</taxon>
        <taxon>Basidiomycota</taxon>
        <taxon>Agaricomycotina</taxon>
        <taxon>Agaricomycetes</taxon>
        <taxon>Polyporales</taxon>
        <taxon>Gelatoporiaceae</taxon>
        <taxon>Obba</taxon>
    </lineage>
</organism>
<dbReference type="Proteomes" id="UP000250043">
    <property type="component" value="Unassembled WGS sequence"/>
</dbReference>
<protein>
    <submittedName>
        <fullName evidence="1">Uncharacterized protein</fullName>
    </submittedName>
</protein>
<evidence type="ECO:0000313" key="1">
    <source>
        <dbReference type="EMBL" id="OCH87671.1"/>
    </source>
</evidence>
<name>A0A8E2DI60_9APHY</name>
<evidence type="ECO:0000313" key="2">
    <source>
        <dbReference type="Proteomes" id="UP000250043"/>
    </source>
</evidence>
<dbReference type="EMBL" id="KV722477">
    <property type="protein sequence ID" value="OCH87671.1"/>
    <property type="molecule type" value="Genomic_DNA"/>
</dbReference>
<sequence length="104" mass="10932">MPDPDIFCAGSLVVSAALAHPADLRSGSHGLIAVSYVEGAAGKLDTILGSYLAVLIALKNSEPTRYSASPTFSFRPRSAPFSVYWSAREERKAVFCLLGGVPGC</sequence>
<keyword evidence="2" id="KW-1185">Reference proteome</keyword>
<gene>
    <name evidence="1" type="ORF">OBBRIDRAFT_795985</name>
</gene>
<proteinExistence type="predicted"/>